<comment type="catalytic activity">
    <reaction evidence="5">
        <text>indole-3-pyruvate + NADPH + O2 + H(+) = (indol-3-yl)acetate + CO2 + NADP(+) + H2O</text>
        <dbReference type="Rhea" id="RHEA:34331"/>
        <dbReference type="ChEBI" id="CHEBI:15377"/>
        <dbReference type="ChEBI" id="CHEBI:15378"/>
        <dbReference type="ChEBI" id="CHEBI:15379"/>
        <dbReference type="ChEBI" id="CHEBI:16526"/>
        <dbReference type="ChEBI" id="CHEBI:17640"/>
        <dbReference type="ChEBI" id="CHEBI:30854"/>
        <dbReference type="ChEBI" id="CHEBI:57783"/>
        <dbReference type="ChEBI" id="CHEBI:58349"/>
        <dbReference type="EC" id="1.14.13.168"/>
    </reaction>
</comment>
<dbReference type="SUPFAM" id="SSF51905">
    <property type="entry name" value="FAD/NAD(P)-binding domain"/>
    <property type="match status" value="1"/>
</dbReference>
<organism evidence="7 8">
    <name type="scientific">Iris pallida</name>
    <name type="common">Sweet iris</name>
    <dbReference type="NCBI Taxonomy" id="29817"/>
    <lineage>
        <taxon>Eukaryota</taxon>
        <taxon>Viridiplantae</taxon>
        <taxon>Streptophyta</taxon>
        <taxon>Embryophyta</taxon>
        <taxon>Tracheophyta</taxon>
        <taxon>Spermatophyta</taxon>
        <taxon>Magnoliopsida</taxon>
        <taxon>Liliopsida</taxon>
        <taxon>Asparagales</taxon>
        <taxon>Iridaceae</taxon>
        <taxon>Iridoideae</taxon>
        <taxon>Irideae</taxon>
        <taxon>Iris</taxon>
    </lineage>
</organism>
<sequence>MEEQEIPVVIVGSGPAGLAAAACLAALRIPSLVLEKDDCVAPLWRKRTYDCLRLHLSKDRSELPHFPHPPATPTFVSRDGFLRYLDGYADEFGVRPLLRRLVESAAFDEGAGKWRVAARNLESGKEEEYEARYLVVASGQNGAEVVPELPGMESFGGAVMHSSRYRSGKGFEGKDVLVVGGGNSGMEIALDLHKSGARSSIVVRSKLHLVTREIWSWGLFLLKFLSVNMVDTIMLLVCKFKFGDTSKYGIQRPSKGPFYLKLNTPVYPVIDTGTFQKIKDGEIQVLPSLRSIKGNSVTFADGKVHHFDAIILATGYKSTVKNWLKGDDFLFGDDGMCKQKHPNYWKGQNGLYCTGFARKGLYGCAVDSLNIAEDINGLMNKSGGQVSSGRS</sequence>
<dbReference type="Pfam" id="PF00743">
    <property type="entry name" value="FMO-like"/>
    <property type="match status" value="1"/>
</dbReference>
<dbReference type="PRINTS" id="PR00368">
    <property type="entry name" value="FADPNR"/>
</dbReference>
<dbReference type="PANTHER" id="PTHR43539:SF42">
    <property type="entry name" value="OS01G0273800 PROTEIN"/>
    <property type="match status" value="1"/>
</dbReference>
<dbReference type="InterPro" id="IPR036188">
    <property type="entry name" value="FAD/NAD-bd_sf"/>
</dbReference>
<gene>
    <name evidence="7" type="ORF">M6B38_373020</name>
</gene>
<keyword evidence="4 6" id="KW-0560">Oxidoreductase</keyword>
<reference evidence="7" key="2">
    <citation type="submission" date="2023-04" db="EMBL/GenBank/DDBJ databases">
        <authorList>
            <person name="Bruccoleri R.E."/>
            <person name="Oakeley E.J."/>
            <person name="Faust A.-M."/>
            <person name="Dessus-Babus S."/>
            <person name="Altorfer M."/>
            <person name="Burckhardt D."/>
            <person name="Oertli M."/>
            <person name="Naumann U."/>
            <person name="Petersen F."/>
            <person name="Wong J."/>
        </authorList>
    </citation>
    <scope>NUCLEOTIDE SEQUENCE</scope>
    <source>
        <strain evidence="7">GSM-AAB239-AS_SAM_17_03QT</strain>
        <tissue evidence="7">Leaf</tissue>
    </source>
</reference>
<protein>
    <recommendedName>
        <fullName evidence="6">Flavin-containing monooxygenase</fullName>
        <ecNumber evidence="6">1.-.-.-</ecNumber>
    </recommendedName>
</protein>
<dbReference type="InterPro" id="IPR050982">
    <property type="entry name" value="Auxin_biosynth/cation_transpt"/>
</dbReference>
<name>A0AAX6GC92_IRIPA</name>
<evidence type="ECO:0000256" key="2">
    <source>
        <dbReference type="ARBA" id="ARBA00022630"/>
    </source>
</evidence>
<proteinExistence type="inferred from homology"/>
<dbReference type="Gene3D" id="3.50.50.60">
    <property type="entry name" value="FAD/NAD(P)-binding domain"/>
    <property type="match status" value="1"/>
</dbReference>
<evidence type="ECO:0000256" key="3">
    <source>
        <dbReference type="ARBA" id="ARBA00022827"/>
    </source>
</evidence>
<dbReference type="InterPro" id="IPR020946">
    <property type="entry name" value="Flavin_mOase-like"/>
</dbReference>
<keyword evidence="8" id="KW-1185">Reference proteome</keyword>
<keyword evidence="6 7" id="KW-0503">Monooxygenase</keyword>
<accession>A0AAX6GC92</accession>
<comment type="cofactor">
    <cofactor evidence="6">
        <name>FAD</name>
        <dbReference type="ChEBI" id="CHEBI:57692"/>
    </cofactor>
</comment>
<keyword evidence="2 6" id="KW-0285">Flavoprotein</keyword>
<dbReference type="GO" id="GO:0004499">
    <property type="term" value="F:N,N-dimethylaniline monooxygenase activity"/>
    <property type="evidence" value="ECO:0007669"/>
    <property type="project" value="InterPro"/>
</dbReference>
<dbReference type="GO" id="GO:0050661">
    <property type="term" value="F:NADP binding"/>
    <property type="evidence" value="ECO:0007669"/>
    <property type="project" value="InterPro"/>
</dbReference>
<evidence type="ECO:0000313" key="8">
    <source>
        <dbReference type="Proteomes" id="UP001140949"/>
    </source>
</evidence>
<dbReference type="AlphaFoldDB" id="A0AAX6GC92"/>
<dbReference type="PANTHER" id="PTHR43539">
    <property type="entry name" value="FLAVIN-BINDING MONOOXYGENASE-LIKE PROTEIN (AFU_ORTHOLOGUE AFUA_4G09220)"/>
    <property type="match status" value="1"/>
</dbReference>
<dbReference type="GO" id="GO:0050660">
    <property type="term" value="F:flavin adenine dinucleotide binding"/>
    <property type="evidence" value="ECO:0007669"/>
    <property type="project" value="InterPro"/>
</dbReference>
<evidence type="ECO:0000313" key="7">
    <source>
        <dbReference type="EMBL" id="KAJ6826344.1"/>
    </source>
</evidence>
<evidence type="ECO:0000256" key="5">
    <source>
        <dbReference type="ARBA" id="ARBA00047707"/>
    </source>
</evidence>
<comment type="similarity">
    <text evidence="1 6">Belongs to the FMO family.</text>
</comment>
<dbReference type="GO" id="GO:0103075">
    <property type="term" value="F:indole-3-pyruvate monooxygenase activity"/>
    <property type="evidence" value="ECO:0007669"/>
    <property type="project" value="UniProtKB-EC"/>
</dbReference>
<dbReference type="PRINTS" id="PR00469">
    <property type="entry name" value="PNDRDTASEII"/>
</dbReference>
<dbReference type="Proteomes" id="UP001140949">
    <property type="component" value="Unassembled WGS sequence"/>
</dbReference>
<keyword evidence="3 6" id="KW-0274">FAD</keyword>
<dbReference type="EMBL" id="JANAVB010020999">
    <property type="protein sequence ID" value="KAJ6826344.1"/>
    <property type="molecule type" value="Genomic_DNA"/>
</dbReference>
<dbReference type="EC" id="1.-.-.-" evidence="6"/>
<evidence type="ECO:0000256" key="6">
    <source>
        <dbReference type="RuleBase" id="RU361177"/>
    </source>
</evidence>
<reference evidence="7" key="1">
    <citation type="journal article" date="2023" name="GigaByte">
        <title>Genome assembly of the bearded iris, Iris pallida Lam.</title>
        <authorList>
            <person name="Bruccoleri R.E."/>
            <person name="Oakeley E.J."/>
            <person name="Faust A.M.E."/>
            <person name="Altorfer M."/>
            <person name="Dessus-Babus S."/>
            <person name="Burckhardt D."/>
            <person name="Oertli M."/>
            <person name="Naumann U."/>
            <person name="Petersen F."/>
            <person name="Wong J."/>
        </authorList>
    </citation>
    <scope>NUCLEOTIDE SEQUENCE</scope>
    <source>
        <strain evidence="7">GSM-AAB239-AS_SAM_17_03QT</strain>
    </source>
</reference>
<evidence type="ECO:0000256" key="4">
    <source>
        <dbReference type="ARBA" id="ARBA00023002"/>
    </source>
</evidence>
<evidence type="ECO:0000256" key="1">
    <source>
        <dbReference type="ARBA" id="ARBA00009183"/>
    </source>
</evidence>
<comment type="caution">
    <text evidence="7">The sequence shown here is derived from an EMBL/GenBank/DDBJ whole genome shotgun (WGS) entry which is preliminary data.</text>
</comment>